<sequence>MIITFFHLRVILYCGGEEINVVGWNEDGSRSMFLDNWWLARCTHLRYIKSLRGTMNNNGFKK</sequence>
<evidence type="ECO:0000313" key="2">
    <source>
        <dbReference type="EMBL" id="RKF63668.1"/>
    </source>
</evidence>
<protein>
    <submittedName>
        <fullName evidence="2">Uncharacterized protein</fullName>
    </submittedName>
</protein>
<evidence type="ECO:0000256" key="1">
    <source>
        <dbReference type="SAM" id="SignalP"/>
    </source>
</evidence>
<accession>A0A420I1U9</accession>
<comment type="caution">
    <text evidence="2">The sequence shown here is derived from an EMBL/GenBank/DDBJ whole genome shotgun (WGS) entry which is preliminary data.</text>
</comment>
<dbReference type="Proteomes" id="UP000286134">
    <property type="component" value="Unassembled WGS sequence"/>
</dbReference>
<proteinExistence type="predicted"/>
<keyword evidence="3" id="KW-1185">Reference proteome</keyword>
<dbReference type="AlphaFoldDB" id="A0A420I1U9"/>
<dbReference type="EMBL" id="MCFK01002423">
    <property type="protein sequence ID" value="RKF63668.1"/>
    <property type="molecule type" value="Genomic_DNA"/>
</dbReference>
<feature type="chain" id="PRO_5019121874" evidence="1">
    <location>
        <begin position="17"/>
        <end position="62"/>
    </location>
</feature>
<feature type="signal peptide" evidence="1">
    <location>
        <begin position="1"/>
        <end position="16"/>
    </location>
</feature>
<keyword evidence="1" id="KW-0732">Signal</keyword>
<reference evidence="2 3" key="1">
    <citation type="journal article" date="2018" name="BMC Genomics">
        <title>Comparative genome analyses reveal sequence features reflecting distinct modes of host-adaptation between dicot and monocot powdery mildew.</title>
        <authorList>
            <person name="Wu Y."/>
            <person name="Ma X."/>
            <person name="Pan Z."/>
            <person name="Kale S.D."/>
            <person name="Song Y."/>
            <person name="King H."/>
            <person name="Zhang Q."/>
            <person name="Presley C."/>
            <person name="Deng X."/>
            <person name="Wei C.I."/>
            <person name="Xiao S."/>
        </authorList>
    </citation>
    <scope>NUCLEOTIDE SEQUENCE [LARGE SCALE GENOMIC DNA]</scope>
    <source>
        <strain evidence="2">UMSG2</strain>
    </source>
</reference>
<organism evidence="2 3">
    <name type="scientific">Erysiphe neolycopersici</name>
    <dbReference type="NCBI Taxonomy" id="212602"/>
    <lineage>
        <taxon>Eukaryota</taxon>
        <taxon>Fungi</taxon>
        <taxon>Dikarya</taxon>
        <taxon>Ascomycota</taxon>
        <taxon>Pezizomycotina</taxon>
        <taxon>Leotiomycetes</taxon>
        <taxon>Erysiphales</taxon>
        <taxon>Erysiphaceae</taxon>
        <taxon>Erysiphe</taxon>
    </lineage>
</organism>
<name>A0A420I1U9_9PEZI</name>
<evidence type="ECO:0000313" key="3">
    <source>
        <dbReference type="Proteomes" id="UP000286134"/>
    </source>
</evidence>
<gene>
    <name evidence="2" type="ORF">OnM2_c2013o16</name>
</gene>